<organism evidence="1 2">
    <name type="scientific">Streptomyces coelicoflavus</name>
    <dbReference type="NCBI Taxonomy" id="285562"/>
    <lineage>
        <taxon>Bacteria</taxon>
        <taxon>Bacillati</taxon>
        <taxon>Actinomycetota</taxon>
        <taxon>Actinomycetes</taxon>
        <taxon>Kitasatosporales</taxon>
        <taxon>Streptomycetaceae</taxon>
        <taxon>Streptomyces</taxon>
    </lineage>
</organism>
<gene>
    <name evidence="1" type="ORF">G3I32_30200</name>
</gene>
<comment type="caution">
    <text evidence="1">The sequence shown here is derived from an EMBL/GenBank/DDBJ whole genome shotgun (WGS) entry which is preliminary data.</text>
</comment>
<dbReference type="InterPro" id="IPR043755">
    <property type="entry name" value="DUF5701"/>
</dbReference>
<evidence type="ECO:0000313" key="2">
    <source>
        <dbReference type="Proteomes" id="UP000470446"/>
    </source>
</evidence>
<proteinExistence type="predicted"/>
<dbReference type="Pfam" id="PF18959">
    <property type="entry name" value="DUF5701"/>
    <property type="match status" value="1"/>
</dbReference>
<sequence>MTDPTHSPASDAAAPASDAAAPVFDAAAEFDRQVRTLVALGYPALSGHSPERFTELVAPLRAEAVARADSAASAGTSAAYDPAVTGRVPFVLVVGRERAPVERTMPLTALHGGRLPGFVDRSFEPGSLERFVATEPARPPGKDGVHLLFDVERGEEFCGVVPGDAMAAVAGRGRTLLTIEEGIALLTHVPEILVKNKCFSTGGSRCGDRRVPALWISKRAPKLGWCWEGNPHTWLGMASAGARHG</sequence>
<dbReference type="AlphaFoldDB" id="A0A7K3PTA4"/>
<dbReference type="RefSeq" id="WP_164248498.1">
    <property type="nucleotide sequence ID" value="NZ_JAAGMA010000803.1"/>
</dbReference>
<name>A0A7K3PTA4_9ACTN</name>
<dbReference type="Proteomes" id="UP000470446">
    <property type="component" value="Unassembled WGS sequence"/>
</dbReference>
<reference evidence="1 2" key="1">
    <citation type="submission" date="2020-01" db="EMBL/GenBank/DDBJ databases">
        <title>Insect and environment-associated Actinomycetes.</title>
        <authorList>
            <person name="Currrie C."/>
            <person name="Chevrette M."/>
            <person name="Carlson C."/>
            <person name="Stubbendieck R."/>
            <person name="Wendt-Pienkowski E."/>
        </authorList>
    </citation>
    <scope>NUCLEOTIDE SEQUENCE [LARGE SCALE GENOMIC DNA]</scope>
    <source>
        <strain evidence="1 2">SID14163</strain>
    </source>
</reference>
<evidence type="ECO:0000313" key="1">
    <source>
        <dbReference type="EMBL" id="NEB13057.1"/>
    </source>
</evidence>
<protein>
    <submittedName>
        <fullName evidence="1">Uncharacterized protein</fullName>
    </submittedName>
</protein>
<accession>A0A7K3PTA4</accession>
<dbReference type="EMBL" id="JAAGMA010000803">
    <property type="protein sequence ID" value="NEB13057.1"/>
    <property type="molecule type" value="Genomic_DNA"/>
</dbReference>